<dbReference type="SUPFAM" id="SSF56954">
    <property type="entry name" value="Outer membrane efflux proteins (OEP)"/>
    <property type="match status" value="1"/>
</dbReference>
<dbReference type="Gene3D" id="1.20.1600.10">
    <property type="entry name" value="Outer membrane efflux proteins (OEP)"/>
    <property type="match status" value="1"/>
</dbReference>
<keyword evidence="2" id="KW-0564">Palmitate</keyword>
<dbReference type="RefSeq" id="WP_083610953.1">
    <property type="nucleotide sequence ID" value="NZ_FQZU01000011.1"/>
</dbReference>
<dbReference type="PANTHER" id="PTHR30203:SF33">
    <property type="entry name" value="BLR4455 PROTEIN"/>
    <property type="match status" value="1"/>
</dbReference>
<keyword evidence="2" id="KW-1134">Transmembrane beta strand</keyword>
<keyword evidence="2" id="KW-0449">Lipoprotein</keyword>
<dbReference type="PANTHER" id="PTHR30203">
    <property type="entry name" value="OUTER MEMBRANE CATION EFFLUX PROTEIN"/>
    <property type="match status" value="1"/>
</dbReference>
<reference evidence="4" key="1">
    <citation type="submission" date="2016-11" db="EMBL/GenBank/DDBJ databases">
        <authorList>
            <person name="Varghese N."/>
            <person name="Submissions S."/>
        </authorList>
    </citation>
    <scope>NUCLEOTIDE SEQUENCE [LARGE SCALE GENOMIC DNA]</scope>
    <source>
        <strain evidence="4">DSM 16219</strain>
    </source>
</reference>
<dbReference type="Gene3D" id="2.20.200.10">
    <property type="entry name" value="Outer membrane efflux proteins (OEP)"/>
    <property type="match status" value="1"/>
</dbReference>
<keyword evidence="2" id="KW-0812">Transmembrane</keyword>
<dbReference type="NCBIfam" id="TIGR01845">
    <property type="entry name" value="outer_NodT"/>
    <property type="match status" value="1"/>
</dbReference>
<comment type="similarity">
    <text evidence="1 2">Belongs to the outer membrane factor (OMF) (TC 1.B.17) family.</text>
</comment>
<organism evidence="3 4">
    <name type="scientific">Desulfatibacillum alkenivorans DSM 16219</name>
    <dbReference type="NCBI Taxonomy" id="1121393"/>
    <lineage>
        <taxon>Bacteria</taxon>
        <taxon>Pseudomonadati</taxon>
        <taxon>Thermodesulfobacteriota</taxon>
        <taxon>Desulfobacteria</taxon>
        <taxon>Desulfobacterales</taxon>
        <taxon>Desulfatibacillaceae</taxon>
        <taxon>Desulfatibacillum</taxon>
    </lineage>
</organism>
<proteinExistence type="inferred from homology"/>
<sequence length="514" mass="55945">MPAPVQFLKRSPEGVTLSMRLPWPLCFALVFICFCGCIKAGPDYQSGSGAAAAPGSYVNQESLSLEKSEKASHPDSWWTGFNNPELDALVEEALANNPDIRAAAARVLEYRAVLAQARAGLFPSLSLSGEGSWSEGTSTTSTPVLTSQGISYVTRQRDVHSTSLDLTAAASYELDLWGRIARSNEAARADLLAVEENARTVAQTIAAETVSAYLEIENLRRLIAVTQQSIEDFKRNLSFIRRRYEGGIASVLDLRQARRLLAQAESLLPPLRTDMKARAAALAVLAGKYPNLEFTREIPEDYYKALPPVPPGIPSDLLLRRPDLRQAEAGLQAASARIGVARAARFPSISLTGALGTSSPDLEDLFSPENRFWNLAAGLLAPIYDAGELKAAEEAARARFAQQEAAYAKTVLNAFAEVESALAAQTEQREYRELLLKLVEESAATRETAQSRYEQGLSTYLDVLDAQQALYSAQQTLVNSELAIYLNRVTLYRALGGGWPASEKNPKGSESKQE</sequence>
<dbReference type="EMBL" id="FQZU01000011">
    <property type="protein sequence ID" value="SHJ76699.1"/>
    <property type="molecule type" value="Genomic_DNA"/>
</dbReference>
<keyword evidence="2" id="KW-0472">Membrane</keyword>
<dbReference type="InterPro" id="IPR003423">
    <property type="entry name" value="OMP_efflux"/>
</dbReference>
<evidence type="ECO:0000256" key="2">
    <source>
        <dbReference type="RuleBase" id="RU362097"/>
    </source>
</evidence>
<dbReference type="AlphaFoldDB" id="A0A1M6LZL6"/>
<accession>A0A1M6LZL6</accession>
<comment type="subcellular location">
    <subcellularLocation>
        <location evidence="2">Cell membrane</location>
        <topology evidence="2">Lipid-anchor</topology>
    </subcellularLocation>
</comment>
<dbReference type="GO" id="GO:0015562">
    <property type="term" value="F:efflux transmembrane transporter activity"/>
    <property type="evidence" value="ECO:0007669"/>
    <property type="project" value="InterPro"/>
</dbReference>
<gene>
    <name evidence="3" type="ORF">SAMN02745216_02233</name>
</gene>
<dbReference type="OrthoDB" id="9783163at2"/>
<evidence type="ECO:0000313" key="4">
    <source>
        <dbReference type="Proteomes" id="UP000183994"/>
    </source>
</evidence>
<dbReference type="STRING" id="1121393.SAMN02745216_02233"/>
<protein>
    <submittedName>
        <fullName evidence="3">Outer membrane protein, multidrug efflux system</fullName>
    </submittedName>
</protein>
<keyword evidence="4" id="KW-1185">Reference proteome</keyword>
<evidence type="ECO:0000256" key="1">
    <source>
        <dbReference type="ARBA" id="ARBA00007613"/>
    </source>
</evidence>
<evidence type="ECO:0000313" key="3">
    <source>
        <dbReference type="EMBL" id="SHJ76699.1"/>
    </source>
</evidence>
<dbReference type="InterPro" id="IPR010131">
    <property type="entry name" value="MdtP/NodT-like"/>
</dbReference>
<dbReference type="Pfam" id="PF02321">
    <property type="entry name" value="OEP"/>
    <property type="match status" value="2"/>
</dbReference>
<dbReference type="GO" id="GO:0005886">
    <property type="term" value="C:plasma membrane"/>
    <property type="evidence" value="ECO:0007669"/>
    <property type="project" value="UniProtKB-SubCell"/>
</dbReference>
<dbReference type="Proteomes" id="UP000183994">
    <property type="component" value="Unassembled WGS sequence"/>
</dbReference>
<name>A0A1M6LZL6_9BACT</name>